<dbReference type="PROSITE" id="PS51257">
    <property type="entry name" value="PROKAR_LIPOPROTEIN"/>
    <property type="match status" value="1"/>
</dbReference>
<evidence type="ECO:0000256" key="3">
    <source>
        <dbReference type="ARBA" id="ARBA00023136"/>
    </source>
</evidence>
<name>A0A318J7B7_9BURK</name>
<evidence type="ECO:0000313" key="9">
    <source>
        <dbReference type="Proteomes" id="UP000247792"/>
    </source>
</evidence>
<accession>A0A318J7B7</accession>
<gene>
    <name evidence="8" type="ORF">DFR42_10433</name>
</gene>
<keyword evidence="2 6" id="KW-0732">Signal</keyword>
<dbReference type="Proteomes" id="UP000247792">
    <property type="component" value="Unassembled WGS sequence"/>
</dbReference>
<dbReference type="Pfam" id="PF05433">
    <property type="entry name" value="Rick_17kDa_Anti"/>
    <property type="match status" value="1"/>
</dbReference>
<keyword evidence="4" id="KW-0564">Palmitate</keyword>
<dbReference type="GO" id="GO:0009279">
    <property type="term" value="C:cell outer membrane"/>
    <property type="evidence" value="ECO:0007669"/>
    <property type="project" value="UniProtKB-SubCell"/>
</dbReference>
<evidence type="ECO:0000256" key="2">
    <source>
        <dbReference type="ARBA" id="ARBA00022729"/>
    </source>
</evidence>
<keyword evidence="9" id="KW-1185">Reference proteome</keyword>
<sequence>MNIYKQTAIAVSIAASVALAGCGSSSPSVTTGYPASQMTRNSYGVIESIQVVQVSNESRGPGAGAVVGAVVGGILGNQVGGGLGNAAATAAGVVGGAIVGNNIEKNNRNQQVREAYQISVRLDNGVYQSIVQDNIVDLRVGNRVYVSDNHVYRN</sequence>
<protein>
    <submittedName>
        <fullName evidence="8">Outer membrane lipoprotein SlyB</fullName>
    </submittedName>
</protein>
<evidence type="ECO:0000256" key="6">
    <source>
        <dbReference type="SAM" id="SignalP"/>
    </source>
</evidence>
<evidence type="ECO:0000313" key="8">
    <source>
        <dbReference type="EMBL" id="PXX43033.1"/>
    </source>
</evidence>
<reference evidence="8 9" key="1">
    <citation type="submission" date="2018-05" db="EMBL/GenBank/DDBJ databases">
        <title>Genomic Encyclopedia of Type Strains, Phase IV (KMG-IV): sequencing the most valuable type-strain genomes for metagenomic binning, comparative biology and taxonomic classification.</title>
        <authorList>
            <person name="Goeker M."/>
        </authorList>
    </citation>
    <scope>NUCLEOTIDE SEQUENCE [LARGE SCALE GENOMIC DNA]</scope>
    <source>
        <strain evidence="8 9">DSM 19792</strain>
    </source>
</reference>
<comment type="subcellular location">
    <subcellularLocation>
        <location evidence="1">Cell outer membrane</location>
        <topology evidence="1">Lipid-anchor</topology>
    </subcellularLocation>
</comment>
<keyword evidence="3" id="KW-0472">Membrane</keyword>
<dbReference type="InterPro" id="IPR008816">
    <property type="entry name" value="Gly_zipper_2TM_dom"/>
</dbReference>
<dbReference type="AlphaFoldDB" id="A0A318J7B7"/>
<dbReference type="PANTHER" id="PTHR35603:SF1">
    <property type="entry name" value="OUTER MEMBRANE LIPOPROTEIN SLYB"/>
    <property type="match status" value="1"/>
</dbReference>
<evidence type="ECO:0000256" key="4">
    <source>
        <dbReference type="ARBA" id="ARBA00023139"/>
    </source>
</evidence>
<evidence type="ECO:0000256" key="1">
    <source>
        <dbReference type="ARBA" id="ARBA00004459"/>
    </source>
</evidence>
<dbReference type="PANTHER" id="PTHR35603">
    <property type="match status" value="1"/>
</dbReference>
<organism evidence="8 9">
    <name type="scientific">Undibacterium pigrum</name>
    <dbReference type="NCBI Taxonomy" id="401470"/>
    <lineage>
        <taxon>Bacteria</taxon>
        <taxon>Pseudomonadati</taxon>
        <taxon>Pseudomonadota</taxon>
        <taxon>Betaproteobacteria</taxon>
        <taxon>Burkholderiales</taxon>
        <taxon>Oxalobacteraceae</taxon>
        <taxon>Undibacterium</taxon>
    </lineage>
</organism>
<dbReference type="InterPro" id="IPR051407">
    <property type="entry name" value="Bact_OM_lipoprot/Surf_antigen"/>
</dbReference>
<evidence type="ECO:0000259" key="7">
    <source>
        <dbReference type="Pfam" id="PF05433"/>
    </source>
</evidence>
<keyword evidence="5 8" id="KW-0449">Lipoprotein</keyword>
<feature type="signal peptide" evidence="6">
    <location>
        <begin position="1"/>
        <end position="20"/>
    </location>
</feature>
<feature type="chain" id="PRO_5016312433" evidence="6">
    <location>
        <begin position="21"/>
        <end position="154"/>
    </location>
</feature>
<proteinExistence type="predicted"/>
<dbReference type="OrthoDB" id="9153931at2"/>
<dbReference type="EMBL" id="QJKB01000004">
    <property type="protein sequence ID" value="PXX43033.1"/>
    <property type="molecule type" value="Genomic_DNA"/>
</dbReference>
<evidence type="ECO:0000256" key="5">
    <source>
        <dbReference type="ARBA" id="ARBA00023288"/>
    </source>
</evidence>
<comment type="caution">
    <text evidence="8">The sequence shown here is derived from an EMBL/GenBank/DDBJ whole genome shotgun (WGS) entry which is preliminary data.</text>
</comment>
<feature type="domain" description="Glycine zipper 2TM" evidence="7">
    <location>
        <begin position="63"/>
        <end position="104"/>
    </location>
</feature>
<dbReference type="RefSeq" id="WP_110255599.1">
    <property type="nucleotide sequence ID" value="NZ_QJKB01000004.1"/>
</dbReference>